<dbReference type="SMART" id="SM00220">
    <property type="entry name" value="S_TKc"/>
    <property type="match status" value="1"/>
</dbReference>
<dbReference type="InterPro" id="IPR000719">
    <property type="entry name" value="Prot_kinase_dom"/>
</dbReference>
<dbReference type="Gene3D" id="1.10.510.10">
    <property type="entry name" value="Transferase(Phosphotransferase) domain 1"/>
    <property type="match status" value="1"/>
</dbReference>
<name>A0A2Z6RA37_9GLOM</name>
<dbReference type="Proteomes" id="UP000247702">
    <property type="component" value="Unassembled WGS sequence"/>
</dbReference>
<protein>
    <recommendedName>
        <fullName evidence="1">Protein kinase domain-containing protein</fullName>
    </recommendedName>
</protein>
<reference evidence="2 3" key="1">
    <citation type="submission" date="2017-11" db="EMBL/GenBank/DDBJ databases">
        <title>The genome of Rhizophagus clarus HR1 reveals common genetic basis of auxotrophy among arbuscular mycorrhizal fungi.</title>
        <authorList>
            <person name="Kobayashi Y."/>
        </authorList>
    </citation>
    <scope>NUCLEOTIDE SEQUENCE [LARGE SCALE GENOMIC DNA]</scope>
    <source>
        <strain evidence="2 3">HR1</strain>
    </source>
</reference>
<dbReference type="GO" id="GO:0005524">
    <property type="term" value="F:ATP binding"/>
    <property type="evidence" value="ECO:0007669"/>
    <property type="project" value="InterPro"/>
</dbReference>
<accession>A0A2Z6RA37</accession>
<keyword evidence="3" id="KW-1185">Reference proteome</keyword>
<dbReference type="EMBL" id="BEXD01000702">
    <property type="protein sequence ID" value="GBB89578.1"/>
    <property type="molecule type" value="Genomic_DNA"/>
</dbReference>
<dbReference type="PRINTS" id="PR00109">
    <property type="entry name" value="TYRKINASE"/>
</dbReference>
<dbReference type="AlphaFoldDB" id="A0A2Z6RA37"/>
<dbReference type="SUPFAM" id="SSF56112">
    <property type="entry name" value="Protein kinase-like (PK-like)"/>
    <property type="match status" value="1"/>
</dbReference>
<feature type="domain" description="Protein kinase" evidence="1">
    <location>
        <begin position="729"/>
        <end position="1004"/>
    </location>
</feature>
<proteinExistence type="predicted"/>
<dbReference type="PROSITE" id="PS50011">
    <property type="entry name" value="PROTEIN_KINASE_DOM"/>
    <property type="match status" value="1"/>
</dbReference>
<evidence type="ECO:0000259" key="1">
    <source>
        <dbReference type="PROSITE" id="PS50011"/>
    </source>
</evidence>
<dbReference type="PANTHER" id="PTHR44329">
    <property type="entry name" value="SERINE/THREONINE-PROTEIN KINASE TNNI3K-RELATED"/>
    <property type="match status" value="1"/>
</dbReference>
<gene>
    <name evidence="2" type="ORF">RclHR1_01630016</name>
</gene>
<organism evidence="2 3">
    <name type="scientific">Rhizophagus clarus</name>
    <dbReference type="NCBI Taxonomy" id="94130"/>
    <lineage>
        <taxon>Eukaryota</taxon>
        <taxon>Fungi</taxon>
        <taxon>Fungi incertae sedis</taxon>
        <taxon>Mucoromycota</taxon>
        <taxon>Glomeromycotina</taxon>
        <taxon>Glomeromycetes</taxon>
        <taxon>Glomerales</taxon>
        <taxon>Glomeraceae</taxon>
        <taxon>Rhizophagus</taxon>
    </lineage>
</organism>
<dbReference type="GO" id="GO:0004674">
    <property type="term" value="F:protein serine/threonine kinase activity"/>
    <property type="evidence" value="ECO:0007669"/>
    <property type="project" value="TreeGrafter"/>
</dbReference>
<evidence type="ECO:0000313" key="2">
    <source>
        <dbReference type="EMBL" id="GBB89578.1"/>
    </source>
</evidence>
<dbReference type="Pfam" id="PF07714">
    <property type="entry name" value="PK_Tyr_Ser-Thr"/>
    <property type="match status" value="1"/>
</dbReference>
<sequence length="1100" mass="130739">MNILHNSHKLCEKCSLTHSNTLHNWCIPCEIRQEKDWTSSGNEKIDNFIQRRQLSIKRGFNPIFEWIPYDQLINIKEIKNYSFATIYSAKWKDGPLYWDKDNGKYSKKLGVEVILKRLHNLENNIDQFLNETERCFVHSRGNDFYINGISQNPDTNDCFMIFDNDKYFLINCVSCDKIYSDLDSELCYSCLIKELKQNVINWSGNEKIDVFIQERLPRSEFDPVFEWISYDQFNEIKEINKNDCFAFYSAEWKDGPLYLNVVNKEYLREGLSTKVILKYLHGSQNVVDQFLTEVKQCLAYFDESPFNYEGECYDEMLYGISQNQDTKNYFMVFNNQYFDAHCRICQHKYTAGITKWCNQCRINCLKINWTSKNEKINKFIQEIQEKQVEFPYGSLFEWISYDQFSEVKEMNKNDLATVYSAKWKDGPLYWDDPNEKYSRNLSTKVILKCLHNSQDNIDQFLKEVEKHPLVNYVDEFKLCGLSQKPDTNDYLMIFNNKYFDKYCMICDNKYSEYWTKWCSLCQIKELKENLTNWSGNKEIDEIIQGMQLKISSSYDIVFEWIPFNQFKDIKEINKDKMYSAMWENGSLCWDYLKKKYIRQPSKKVALIYLRDTQNIIDEFLNEIKQYTNDSKESYSKIGIHGISQDKSTDCYLIVLNDEYFEKYCEMCGEKYPDRSFGWCKSCQIIKDLEKKIKDWTSGNEELDNLIREMQLKVNSNDDIIFEWVPYNQFDNIEEIDKGGFATVYFAQWKNGPLSFVLYNTKNYVRQQPNMTVALKRLHDSQNITDKFLNEVKEYSIKQYNNILKIYGISQFPNTGEYIIILEYAKGGNFNKWMNNNYKVFTWTIKINILYNICNGLKHIHQKQIVHRDLHTGNILFFANSINFDDRNILSISDMGLCGQIGNVNETNIYGVMPYVAPEVLRGKRYTQSADIYSFGMIMYFIATGKQPFANHVHDNLLALDICKGNRPEINEPEAPKWYVELMKKCWDSNPNNRPNFIEIFDRFYKINCILNQNQPRSYVLEYFNMIANYKIAKMDKKEITKIDENEDIIEQIMRAEEYRMANFKNNQLITYKQKSYTSKLLNPFTKDLPEYDSKSLSCQI</sequence>
<evidence type="ECO:0000313" key="3">
    <source>
        <dbReference type="Proteomes" id="UP000247702"/>
    </source>
</evidence>
<dbReference type="InterPro" id="IPR001245">
    <property type="entry name" value="Ser-Thr/Tyr_kinase_cat_dom"/>
</dbReference>
<comment type="caution">
    <text evidence="2">The sequence shown here is derived from an EMBL/GenBank/DDBJ whole genome shotgun (WGS) entry which is preliminary data.</text>
</comment>
<dbReference type="InterPro" id="IPR051681">
    <property type="entry name" value="Ser/Thr_Kinases-Pseudokinases"/>
</dbReference>
<dbReference type="InterPro" id="IPR011009">
    <property type="entry name" value="Kinase-like_dom_sf"/>
</dbReference>